<dbReference type="KEGG" id="psua:FLK61_35180"/>
<proteinExistence type="predicted"/>
<dbReference type="Pfam" id="PF04860">
    <property type="entry name" value="Phage_portal"/>
    <property type="match status" value="1"/>
</dbReference>
<dbReference type="InterPro" id="IPR006427">
    <property type="entry name" value="Portal_HK97"/>
</dbReference>
<dbReference type="InterPro" id="IPR006944">
    <property type="entry name" value="Phage/GTA_portal"/>
</dbReference>
<sequence>MFSSLFSGSSGVGGDPAEWMRSVLSGRKSQSGARVNEVSSMQLPAVWACVRVLAESVAQTPIHIYERVGADRRVTALNHHLYQMLHLRPNHEMSAATFKETLMVHITLWGNGYCEIEYNEFGEPIALWPLMPNETWKYRDPQSGEIKYTTIIPHGKDNRRAVTLPSYRVLHIPGISMNGLTGISVIRAHIESIGLGKAAQEFGSRFYSNGLNTGGVVTHPGELSDKAYARLKSDLEAKNTGLSNANRMMLLEEGMTYQKIGIPPDDAQFLETRKYQNQEVARIFRVPPHMIQDLEKATFSNIEHQSIDFWKYTMMPWFTKWEQSINNQLIFGEYRTRYYSEFDPNSLMRGDSAARASYYNTMLQNGSFSHNEVRRKENMDPIEHGDVHFVPLNMIPLDQAVGGTANDTDSENEEPDQEEERMRPLTEVRSLPQHEQRTRIYQIRSAQSRKRIKQNYESRIRMAAQRTVNFEARALRKKISDLATDRSTESFEGWLNNFYRNEMPDYLQEQFGSVFSRMGQEIKRAAEKEIGRDADDGQVQEFIRKYIASFIARYTSSSKGQILALLRTPAEDVEDDDMDELLLDRIDEWQDTRADKVAMNESVKLGSAVAKTVFAIAGIVLIRWLAFGSQTCNLCSELDGQTIGVQEKFVNKGQEVGDMTDYQGTGHPPLHQGCECEIVAEE</sequence>
<keyword evidence="3" id="KW-1185">Reference proteome</keyword>
<protein>
    <submittedName>
        <fullName evidence="2">Phage portal protein</fullName>
    </submittedName>
</protein>
<reference evidence="3" key="1">
    <citation type="submission" date="2019-07" db="EMBL/GenBank/DDBJ databases">
        <title>Bacillus alkalisoli sp. nov. isolated from saline soil.</title>
        <authorList>
            <person name="Sun J.-Q."/>
            <person name="Xu L."/>
        </authorList>
    </citation>
    <scope>NUCLEOTIDE SEQUENCE [LARGE SCALE GENOMIC DNA]</scope>
    <source>
        <strain evidence="3">M4U3P1</strain>
    </source>
</reference>
<accession>A0A859FEZ0</accession>
<dbReference type="AlphaFoldDB" id="A0A859FEZ0"/>
<evidence type="ECO:0000256" key="1">
    <source>
        <dbReference type="SAM" id="MobiDB-lite"/>
    </source>
</evidence>
<dbReference type="Proteomes" id="UP000318138">
    <property type="component" value="Chromosome"/>
</dbReference>
<feature type="region of interest" description="Disordered" evidence="1">
    <location>
        <begin position="400"/>
        <end position="426"/>
    </location>
</feature>
<dbReference type="EMBL" id="CP041372">
    <property type="protein sequence ID" value="QKS71913.1"/>
    <property type="molecule type" value="Genomic_DNA"/>
</dbReference>
<dbReference type="RefSeq" id="WP_249777739.1">
    <property type="nucleotide sequence ID" value="NZ_CP041372.2"/>
</dbReference>
<gene>
    <name evidence="2" type="ORF">FLK61_35180</name>
</gene>
<evidence type="ECO:0000313" key="3">
    <source>
        <dbReference type="Proteomes" id="UP000318138"/>
    </source>
</evidence>
<dbReference type="NCBIfam" id="TIGR01537">
    <property type="entry name" value="portal_HK97"/>
    <property type="match status" value="1"/>
</dbReference>
<organism evidence="2 3">
    <name type="scientific">Paenalkalicoccus suaedae</name>
    <dbReference type="NCBI Taxonomy" id="2592382"/>
    <lineage>
        <taxon>Bacteria</taxon>
        <taxon>Bacillati</taxon>
        <taxon>Bacillota</taxon>
        <taxon>Bacilli</taxon>
        <taxon>Bacillales</taxon>
        <taxon>Bacillaceae</taxon>
        <taxon>Paenalkalicoccus</taxon>
    </lineage>
</organism>
<feature type="compositionally biased region" description="Acidic residues" evidence="1">
    <location>
        <begin position="408"/>
        <end position="419"/>
    </location>
</feature>
<name>A0A859FEZ0_9BACI</name>
<evidence type="ECO:0000313" key="2">
    <source>
        <dbReference type="EMBL" id="QKS71913.1"/>
    </source>
</evidence>